<protein>
    <submittedName>
        <fullName evidence="1">Uncharacterized protein</fullName>
    </submittedName>
</protein>
<reference evidence="2" key="1">
    <citation type="submission" date="2016-10" db="EMBL/GenBank/DDBJ databases">
        <authorList>
            <person name="Varghese N."/>
            <person name="Submissions S."/>
        </authorList>
    </citation>
    <scope>NUCLEOTIDE SEQUENCE [LARGE SCALE GENOMIC DNA]</scope>
    <source>
        <strain evidence="2">GAS369</strain>
    </source>
</reference>
<dbReference type="EMBL" id="LT629750">
    <property type="protein sequence ID" value="SDS76336.1"/>
    <property type="molecule type" value="Genomic_DNA"/>
</dbReference>
<gene>
    <name evidence="1" type="ORF">SAMN05444158_3116</name>
</gene>
<dbReference type="AlphaFoldDB" id="A0A1H1UW47"/>
<organism evidence="1 2">
    <name type="scientific">Bradyrhizobium canariense</name>
    <dbReference type="NCBI Taxonomy" id="255045"/>
    <lineage>
        <taxon>Bacteria</taxon>
        <taxon>Pseudomonadati</taxon>
        <taxon>Pseudomonadota</taxon>
        <taxon>Alphaproteobacteria</taxon>
        <taxon>Hyphomicrobiales</taxon>
        <taxon>Nitrobacteraceae</taxon>
        <taxon>Bradyrhizobium</taxon>
    </lineage>
</organism>
<sequence>MTERQTIALLQLIIGRPAALNHWIPHFPSADSAQFSISASNNGLTEISRWAMRLKLITNEKP</sequence>
<name>A0A1H1UW47_9BRAD</name>
<accession>A0A1H1UW47</accession>
<dbReference type="Proteomes" id="UP000243904">
    <property type="component" value="Chromosome I"/>
</dbReference>
<dbReference type="RefSeq" id="WP_146687887.1">
    <property type="nucleotide sequence ID" value="NZ_LT629750.1"/>
</dbReference>
<keyword evidence="2" id="KW-1185">Reference proteome</keyword>
<evidence type="ECO:0000313" key="2">
    <source>
        <dbReference type="Proteomes" id="UP000243904"/>
    </source>
</evidence>
<proteinExistence type="predicted"/>
<evidence type="ECO:0000313" key="1">
    <source>
        <dbReference type="EMBL" id="SDS76336.1"/>
    </source>
</evidence>